<comment type="caution">
    <text evidence="10">The sequence shown here is derived from an EMBL/GenBank/DDBJ whole genome shotgun (WGS) entry which is preliminary data.</text>
</comment>
<feature type="transmembrane region" description="Helical" evidence="9">
    <location>
        <begin position="93"/>
        <end position="113"/>
    </location>
</feature>
<dbReference type="AlphaFoldDB" id="K0SJ64"/>
<feature type="transmembrane region" description="Helical" evidence="9">
    <location>
        <begin position="34"/>
        <end position="57"/>
    </location>
</feature>
<organism evidence="10 11">
    <name type="scientific">Thalassiosira oceanica</name>
    <name type="common">Marine diatom</name>
    <dbReference type="NCBI Taxonomy" id="159749"/>
    <lineage>
        <taxon>Eukaryota</taxon>
        <taxon>Sar</taxon>
        <taxon>Stramenopiles</taxon>
        <taxon>Ochrophyta</taxon>
        <taxon>Bacillariophyta</taxon>
        <taxon>Coscinodiscophyceae</taxon>
        <taxon>Thalassiosirophycidae</taxon>
        <taxon>Thalassiosirales</taxon>
        <taxon>Thalassiosiraceae</taxon>
        <taxon>Thalassiosira</taxon>
    </lineage>
</organism>
<dbReference type="Pfam" id="PF05978">
    <property type="entry name" value="UNC-93"/>
    <property type="match status" value="1"/>
</dbReference>
<proteinExistence type="predicted"/>
<protein>
    <recommendedName>
        <fullName evidence="6">UNC93-like protein MFSD11</fullName>
    </recommendedName>
    <alternativeName>
        <fullName evidence="7">Major facilitator superfamily domain-containing protein 11</fullName>
    </alternativeName>
</protein>
<feature type="transmembrane region" description="Helical" evidence="9">
    <location>
        <begin position="288"/>
        <end position="307"/>
    </location>
</feature>
<dbReference type="OMA" id="NTACIIA"/>
<comment type="subcellular location">
    <subcellularLocation>
        <location evidence="1">Membrane</location>
        <topology evidence="1">Multi-pass membrane protein</topology>
    </subcellularLocation>
</comment>
<evidence type="ECO:0000256" key="2">
    <source>
        <dbReference type="ARBA" id="ARBA00022692"/>
    </source>
</evidence>
<evidence type="ECO:0000256" key="3">
    <source>
        <dbReference type="ARBA" id="ARBA00022989"/>
    </source>
</evidence>
<keyword evidence="3 9" id="KW-1133">Transmembrane helix</keyword>
<keyword evidence="2 9" id="KW-0812">Transmembrane</keyword>
<feature type="transmembrane region" description="Helical" evidence="9">
    <location>
        <begin position="462"/>
        <end position="484"/>
    </location>
</feature>
<sequence length="582" mass="61612">MRPTPPREDRCNNEATGSDTPAPPPSSGSSIRRAFLFMTILFSVNHGCTVSVLGLANARLGSVGIRQSGVLYASYTLSALFGASWIVDRLGSRSGLVVGTGLSSLYVTSFYLATAAKSAWPSLGWLVEAVALTGAAVGGVGSSVLWVSQGAYFSAASKLYSSAVGMPGEDVTSKFGGDFASVFLLLEVCLKLLSTSLIEAAGVGWRVIFGLYTVVSIVPVVFLSGIADLDPKRRGYGAVVRSALEGELAVAINNEGAGDARRRRAGCLTDNKATASLNLLLSDPKMKYLVPMPFLFGLSSAFSTSVINGEVVEDVLKDDTSAFVGLLSAVTSLVAAATSFAFGWLESRHESVHLGKGLAMSIGGLCYFSVAVQFLSYPAGSDWSLPGLVIIYTLLGISRATYEGTLRSVTADMYPDDGEGAFGNIILFGGSASTLGYVLSVTDVLRCEQVSRYCVEYSDGSVHNVLVMEVLVIVMSVLAIPSFWRAIWMFRSSQSVSEEGSDDEGSVQMSVATSPEIGGGWPLRLRSRRLNGDDAGNSEAEGLGQGDELQRLSADKEKLACYLKLAKPLRVSTREMFCARAR</sequence>
<dbReference type="SUPFAM" id="SSF103473">
    <property type="entry name" value="MFS general substrate transporter"/>
    <property type="match status" value="1"/>
</dbReference>
<keyword evidence="4 9" id="KW-0472">Membrane</keyword>
<evidence type="ECO:0000313" key="11">
    <source>
        <dbReference type="Proteomes" id="UP000266841"/>
    </source>
</evidence>
<feature type="transmembrane region" description="Helical" evidence="9">
    <location>
        <begin position="322"/>
        <end position="345"/>
    </location>
</feature>
<evidence type="ECO:0000256" key="4">
    <source>
        <dbReference type="ARBA" id="ARBA00023136"/>
    </source>
</evidence>
<dbReference type="InterPro" id="IPR051617">
    <property type="entry name" value="UNC-93-like_regulator"/>
</dbReference>
<evidence type="ECO:0000256" key="8">
    <source>
        <dbReference type="SAM" id="MobiDB-lite"/>
    </source>
</evidence>
<dbReference type="GO" id="GO:0016020">
    <property type="term" value="C:membrane"/>
    <property type="evidence" value="ECO:0007669"/>
    <property type="project" value="UniProtKB-SubCell"/>
</dbReference>
<dbReference type="OrthoDB" id="425072at2759"/>
<evidence type="ECO:0000256" key="1">
    <source>
        <dbReference type="ARBA" id="ARBA00004141"/>
    </source>
</evidence>
<dbReference type="InterPro" id="IPR010291">
    <property type="entry name" value="Ion_channel_UNC-93"/>
</dbReference>
<dbReference type="Proteomes" id="UP000266841">
    <property type="component" value="Unassembled WGS sequence"/>
</dbReference>
<evidence type="ECO:0000313" key="10">
    <source>
        <dbReference type="EMBL" id="EJK65390.1"/>
    </source>
</evidence>
<evidence type="ECO:0000256" key="9">
    <source>
        <dbReference type="SAM" id="Phobius"/>
    </source>
</evidence>
<feature type="compositionally biased region" description="Basic and acidic residues" evidence="8">
    <location>
        <begin position="1"/>
        <end position="12"/>
    </location>
</feature>
<feature type="transmembrane region" description="Helical" evidence="9">
    <location>
        <begin position="203"/>
        <end position="226"/>
    </location>
</feature>
<dbReference type="eggNOG" id="ENOG502S2TS">
    <property type="taxonomic scope" value="Eukaryota"/>
</dbReference>
<feature type="transmembrane region" description="Helical" evidence="9">
    <location>
        <begin position="357"/>
        <end position="377"/>
    </location>
</feature>
<dbReference type="InterPro" id="IPR036259">
    <property type="entry name" value="MFS_trans_sf"/>
</dbReference>
<feature type="region of interest" description="Disordered" evidence="8">
    <location>
        <begin position="1"/>
        <end position="27"/>
    </location>
</feature>
<feature type="transmembrane region" description="Helical" evidence="9">
    <location>
        <begin position="69"/>
        <end position="87"/>
    </location>
</feature>
<dbReference type="PANTHER" id="PTHR23294">
    <property type="entry name" value="ET TRANSLATION PRODUCT-RELATED"/>
    <property type="match status" value="1"/>
</dbReference>
<name>K0SJ64_THAOC</name>
<evidence type="ECO:0000256" key="6">
    <source>
        <dbReference type="ARBA" id="ARBA00040302"/>
    </source>
</evidence>
<keyword evidence="5" id="KW-0325">Glycoprotein</keyword>
<evidence type="ECO:0000256" key="5">
    <source>
        <dbReference type="ARBA" id="ARBA00023180"/>
    </source>
</evidence>
<reference evidence="10 11" key="1">
    <citation type="journal article" date="2012" name="Genome Biol.">
        <title>Genome and low-iron response of an oceanic diatom adapted to chronic iron limitation.</title>
        <authorList>
            <person name="Lommer M."/>
            <person name="Specht M."/>
            <person name="Roy A.S."/>
            <person name="Kraemer L."/>
            <person name="Andreson R."/>
            <person name="Gutowska M.A."/>
            <person name="Wolf J."/>
            <person name="Bergner S.V."/>
            <person name="Schilhabel M.B."/>
            <person name="Klostermeier U.C."/>
            <person name="Beiko R.G."/>
            <person name="Rosenstiel P."/>
            <person name="Hippler M."/>
            <person name="Laroche J."/>
        </authorList>
    </citation>
    <scope>NUCLEOTIDE SEQUENCE [LARGE SCALE GENOMIC DNA]</scope>
    <source>
        <strain evidence="10 11">CCMP1005</strain>
    </source>
</reference>
<evidence type="ECO:0000256" key="7">
    <source>
        <dbReference type="ARBA" id="ARBA00041910"/>
    </source>
</evidence>
<keyword evidence="11" id="KW-1185">Reference proteome</keyword>
<gene>
    <name evidence="10" type="ORF">THAOC_13751</name>
</gene>
<dbReference type="Gene3D" id="1.20.1250.20">
    <property type="entry name" value="MFS general substrate transporter like domains"/>
    <property type="match status" value="1"/>
</dbReference>
<feature type="transmembrane region" description="Helical" evidence="9">
    <location>
        <begin position="125"/>
        <end position="147"/>
    </location>
</feature>
<accession>K0SJ64</accession>
<feature type="transmembrane region" description="Helical" evidence="9">
    <location>
        <begin position="422"/>
        <end position="442"/>
    </location>
</feature>
<dbReference type="PANTHER" id="PTHR23294:SF0">
    <property type="entry name" value="UNC93-LIKE PROTEIN MFSD11"/>
    <property type="match status" value="1"/>
</dbReference>
<dbReference type="EMBL" id="AGNL01015890">
    <property type="protein sequence ID" value="EJK65390.1"/>
    <property type="molecule type" value="Genomic_DNA"/>
</dbReference>